<keyword evidence="5 7" id="KW-0472">Membrane</keyword>
<keyword evidence="3 7" id="KW-0812">Transmembrane</keyword>
<feature type="transmembrane region" description="Helical" evidence="7">
    <location>
        <begin position="12"/>
        <end position="31"/>
    </location>
</feature>
<dbReference type="Proteomes" id="UP000199113">
    <property type="component" value="Unassembled WGS sequence"/>
</dbReference>
<evidence type="ECO:0000313" key="9">
    <source>
        <dbReference type="EMBL" id="PKH37457.1"/>
    </source>
</evidence>
<proteinExistence type="predicted"/>
<accession>A0A1I0VT23</accession>
<comment type="subcellular location">
    <subcellularLocation>
        <location evidence="1">Cell membrane</location>
        <topology evidence="1">Multi-pass membrane protein</topology>
    </subcellularLocation>
</comment>
<dbReference type="GO" id="GO:0005886">
    <property type="term" value="C:plasma membrane"/>
    <property type="evidence" value="ECO:0007669"/>
    <property type="project" value="UniProtKB-SubCell"/>
</dbReference>
<evidence type="ECO:0000256" key="2">
    <source>
        <dbReference type="ARBA" id="ARBA00022475"/>
    </source>
</evidence>
<evidence type="ECO:0000256" key="7">
    <source>
        <dbReference type="SAM" id="Phobius"/>
    </source>
</evidence>
<dbReference type="STRING" id="748909.SAMN05192575_101436"/>
<dbReference type="EMBL" id="PJBV01000035">
    <property type="protein sequence ID" value="PKH37457.1"/>
    <property type="molecule type" value="Genomic_DNA"/>
</dbReference>
<feature type="compositionally biased region" description="Polar residues" evidence="6">
    <location>
        <begin position="285"/>
        <end position="304"/>
    </location>
</feature>
<dbReference type="OrthoDB" id="3695950at2"/>
<organism evidence="10 11">
    <name type="scientific">Nocardioides alpinus</name>
    <dbReference type="NCBI Taxonomy" id="748909"/>
    <lineage>
        <taxon>Bacteria</taxon>
        <taxon>Bacillati</taxon>
        <taxon>Actinomycetota</taxon>
        <taxon>Actinomycetes</taxon>
        <taxon>Propionibacteriales</taxon>
        <taxon>Nocardioidaceae</taxon>
        <taxon>Nocardioides</taxon>
    </lineage>
</organism>
<reference evidence="10" key="2">
    <citation type="submission" date="2016-10" db="EMBL/GenBank/DDBJ databases">
        <authorList>
            <person name="de Groot N.N."/>
        </authorList>
    </citation>
    <scope>NUCLEOTIDE SEQUENCE [LARGE SCALE GENOMIC DNA]</scope>
    <source>
        <strain evidence="10">CGMCC 1.10697</strain>
    </source>
</reference>
<evidence type="ECO:0000256" key="4">
    <source>
        <dbReference type="ARBA" id="ARBA00022989"/>
    </source>
</evidence>
<evidence type="ECO:0000313" key="10">
    <source>
        <dbReference type="EMBL" id="SFA79442.1"/>
    </source>
</evidence>
<evidence type="ECO:0000259" key="8">
    <source>
        <dbReference type="Pfam" id="PF02706"/>
    </source>
</evidence>
<feature type="compositionally biased region" description="Low complexity" evidence="6">
    <location>
        <begin position="241"/>
        <end position="268"/>
    </location>
</feature>
<name>A0A1I0VT23_9ACTN</name>
<feature type="domain" description="Polysaccharide chain length determinant N-terminal" evidence="8">
    <location>
        <begin position="6"/>
        <end position="90"/>
    </location>
</feature>
<dbReference type="EMBL" id="FOKC01000001">
    <property type="protein sequence ID" value="SFA79442.1"/>
    <property type="molecule type" value="Genomic_DNA"/>
</dbReference>
<evidence type="ECO:0000256" key="5">
    <source>
        <dbReference type="ARBA" id="ARBA00023136"/>
    </source>
</evidence>
<reference evidence="9 12" key="3">
    <citation type="submission" date="2017-12" db="EMBL/GenBank/DDBJ databases">
        <title>Pharmacopeia of the Arctic Ocean.</title>
        <authorList>
            <person name="Collins E."/>
            <person name="Ducluzeau A.-L."/>
        </authorList>
    </citation>
    <scope>NUCLEOTIDE SEQUENCE [LARGE SCALE GENOMIC DNA]</scope>
    <source>
        <strain evidence="9 12">DSM 23325</strain>
    </source>
</reference>
<evidence type="ECO:0000256" key="3">
    <source>
        <dbReference type="ARBA" id="ARBA00022692"/>
    </source>
</evidence>
<evidence type="ECO:0000256" key="1">
    <source>
        <dbReference type="ARBA" id="ARBA00004651"/>
    </source>
</evidence>
<protein>
    <submittedName>
        <fullName evidence="10">Chain length determinant protein</fullName>
    </submittedName>
</protein>
<gene>
    <name evidence="9" type="ORF">CXG46_18585</name>
    <name evidence="10" type="ORF">SAMN05192575_101436</name>
</gene>
<dbReference type="Pfam" id="PF02706">
    <property type="entry name" value="Wzz"/>
    <property type="match status" value="1"/>
</dbReference>
<evidence type="ECO:0000313" key="12">
    <source>
        <dbReference type="Proteomes" id="UP000233565"/>
    </source>
</evidence>
<feature type="transmembrane region" description="Helical" evidence="7">
    <location>
        <begin position="170"/>
        <end position="191"/>
    </location>
</feature>
<feature type="compositionally biased region" description="Pro residues" evidence="6">
    <location>
        <begin position="215"/>
        <end position="227"/>
    </location>
</feature>
<keyword evidence="4 7" id="KW-1133">Transmembrane helix</keyword>
<evidence type="ECO:0000313" key="11">
    <source>
        <dbReference type="Proteomes" id="UP000199113"/>
    </source>
</evidence>
<reference evidence="11" key="1">
    <citation type="submission" date="2016-10" db="EMBL/GenBank/DDBJ databases">
        <authorList>
            <person name="Varghese N."/>
            <person name="Submissions S."/>
        </authorList>
    </citation>
    <scope>NUCLEOTIDE SEQUENCE [LARGE SCALE GENOMIC DNA]</scope>
    <source>
        <strain evidence="11">CGMCC 1.10697</strain>
    </source>
</reference>
<keyword evidence="2" id="KW-1003">Cell membrane</keyword>
<dbReference type="Proteomes" id="UP000233565">
    <property type="component" value="Unassembled WGS sequence"/>
</dbReference>
<sequence>MDKPALLGIVRRRWYILVLGLVGSIALGYAASLASPPQYTARALVMLLPSKATVGDDGNPFLELSGLDLPARVVVSSLSSSSVAEQVAEEFPEITYAVTIEESTRGPVIAIDVTGTSEATTLEALPSLILKATATLDRLQSEVDAPPASSVRSMLLTVDRSATEERGGTVRLMIAGVVLGLVATVLSASALDGRIRQRNARRAAQTAAQTAAACPPDPPTTPEPPTSPQAADRPTPPTSAPPSATSAPVSPASATDGADRSGASAGSDASDRSHAGSGSEPQLAGTGTASNGRATAKSGQNARPSKNRRPNRGGAARTNRPS</sequence>
<evidence type="ECO:0000256" key="6">
    <source>
        <dbReference type="SAM" id="MobiDB-lite"/>
    </source>
</evidence>
<dbReference type="AlphaFoldDB" id="A0A1I0VT23"/>
<dbReference type="InterPro" id="IPR003856">
    <property type="entry name" value="LPS_length_determ_N"/>
</dbReference>
<feature type="compositionally biased region" description="Low complexity" evidence="6">
    <location>
        <begin position="202"/>
        <end position="214"/>
    </location>
</feature>
<feature type="region of interest" description="Disordered" evidence="6">
    <location>
        <begin position="201"/>
        <end position="322"/>
    </location>
</feature>
<dbReference type="RefSeq" id="WP_091193634.1">
    <property type="nucleotide sequence ID" value="NZ_FOKC01000001.1"/>
</dbReference>
<keyword evidence="12" id="KW-1185">Reference proteome</keyword>